<organism evidence="2 3">
    <name type="scientific">Alteromonas ponticola</name>
    <dbReference type="NCBI Taxonomy" id="2720613"/>
    <lineage>
        <taxon>Bacteria</taxon>
        <taxon>Pseudomonadati</taxon>
        <taxon>Pseudomonadota</taxon>
        <taxon>Gammaproteobacteria</taxon>
        <taxon>Alteromonadales</taxon>
        <taxon>Alteromonadaceae</taxon>
        <taxon>Alteromonas/Salinimonas group</taxon>
        <taxon>Alteromonas</taxon>
    </lineage>
</organism>
<accession>A0ABX1R6F0</accession>
<feature type="signal peptide" evidence="1">
    <location>
        <begin position="1"/>
        <end position="21"/>
    </location>
</feature>
<keyword evidence="3" id="KW-1185">Reference proteome</keyword>
<evidence type="ECO:0000256" key="1">
    <source>
        <dbReference type="SAM" id="SignalP"/>
    </source>
</evidence>
<keyword evidence="2" id="KW-0560">Oxidoreductase</keyword>
<feature type="chain" id="PRO_5047190196" evidence="1">
    <location>
        <begin position="22"/>
        <end position="336"/>
    </location>
</feature>
<dbReference type="Gene3D" id="2.40.180.10">
    <property type="entry name" value="Catalase core domain"/>
    <property type="match status" value="1"/>
</dbReference>
<proteinExistence type="predicted"/>
<dbReference type="PANTHER" id="PTHR36195:SF4">
    <property type="entry name" value="DOMAIN PROTEIN, PUTATIVE (AFU_ORTHOLOGUE AFUA_5G01990)-RELATED"/>
    <property type="match status" value="1"/>
</dbReference>
<reference evidence="2 3" key="1">
    <citation type="submission" date="2020-03" db="EMBL/GenBank/DDBJ databases">
        <title>Alteromonas ponticola sp. nov., isolated from seawater.</title>
        <authorList>
            <person name="Yoon J.-H."/>
            <person name="Kim Y.-O."/>
        </authorList>
    </citation>
    <scope>NUCLEOTIDE SEQUENCE [LARGE SCALE GENOMIC DNA]</scope>
    <source>
        <strain evidence="2 3">MYP5</strain>
    </source>
</reference>
<dbReference type="SUPFAM" id="SSF56634">
    <property type="entry name" value="Heme-dependent catalase-like"/>
    <property type="match status" value="1"/>
</dbReference>
<keyword evidence="2" id="KW-0575">Peroxidase</keyword>
<evidence type="ECO:0000313" key="2">
    <source>
        <dbReference type="EMBL" id="NMH60697.1"/>
    </source>
</evidence>
<dbReference type="EC" id="1.11.1.6" evidence="2"/>
<dbReference type="PANTHER" id="PTHR36195">
    <property type="entry name" value="DOMAIN PROTEIN, PUTATIVE (AFU_ORTHOLOGUE AFUA_5G01990)-RELATED-RELATED"/>
    <property type="match status" value="1"/>
</dbReference>
<dbReference type="EMBL" id="JAATNW010000006">
    <property type="protein sequence ID" value="NMH60697.1"/>
    <property type="molecule type" value="Genomic_DNA"/>
</dbReference>
<gene>
    <name evidence="2" type="ORF">HCJ96_11735</name>
</gene>
<dbReference type="InterPro" id="IPR020835">
    <property type="entry name" value="Catalase_sf"/>
</dbReference>
<protein>
    <submittedName>
        <fullName evidence="2">Catalase</fullName>
        <ecNumber evidence="2">1.11.1.6</ecNumber>
    </submittedName>
</protein>
<comment type="caution">
    <text evidence="2">The sequence shown here is derived from an EMBL/GenBank/DDBJ whole genome shotgun (WGS) entry which is preliminary data.</text>
</comment>
<evidence type="ECO:0000313" key="3">
    <source>
        <dbReference type="Proteomes" id="UP000709336"/>
    </source>
</evidence>
<name>A0ABX1R6F0_9ALTE</name>
<dbReference type="Proteomes" id="UP000709336">
    <property type="component" value="Unassembled WGS sequence"/>
</dbReference>
<sequence length="336" mass="38216">MNVTAPLLVLLLISFFSTAQSFPGESFTGNEDDLALQMEKAIKQVVQQRYADQSMKRFNQAKSLGCFNATFTVNEAISPELKQGLFARPVSYPALVRFASASTTDDAKKDLRGLSIRVSDVVGKPVWGKSGYQDFLLNSHPVLFASTPEEFLAFIEAQRDDRVLWHLLTPTNWDSLYTLLVAREHHTSPFDIVYWSTTPYQLGSQQAVKYAVKPCSNFESELPDELTNNYLRAAMRQHLALTDVCFNFMVQRQTNNDDMPIEDAAAKWSEQASPLVSVAQLLIKQQPFISADAIRQCETTEFNPWQSLPEHKPLGRMNYVRKHVYYALSRFRNNQQ</sequence>
<keyword evidence="1" id="KW-0732">Signal</keyword>
<dbReference type="GO" id="GO:0004096">
    <property type="term" value="F:catalase activity"/>
    <property type="evidence" value="ECO:0007669"/>
    <property type="project" value="UniProtKB-EC"/>
</dbReference>
<dbReference type="RefSeq" id="WP_169211261.1">
    <property type="nucleotide sequence ID" value="NZ_JAATNW010000006.1"/>
</dbReference>